<proteinExistence type="predicted"/>
<sequence length="110" mass="11872">MVLMPSIRDIAMNAVTKAPTLVGNGCYESDLSVASKACRNNCRIPASDPQAARFTKINDVNGVYIINTIKATHDPWWSFGFQAASCRHCSKRLAVSGCETSLIPLPLCAV</sequence>
<reference evidence="1 2" key="1">
    <citation type="journal article" date="2000" name="Nature">
        <title>The genome sequence of the plant pathogen Xylella fastidiosa.</title>
        <authorList>
            <person name="Simpson A.J."/>
            <person name="Reinach F.C."/>
            <person name="Arruda P."/>
            <person name="Abreu F.A."/>
            <person name="Acencio M."/>
            <person name="Alvarenga R."/>
            <person name="Alves L.M."/>
            <person name="Araya J.E."/>
            <person name="Baia G.S."/>
            <person name="Baptista C.S."/>
            <person name="Barros M.H."/>
            <person name="Bonaccorsi E.D."/>
            <person name="Bordin S."/>
            <person name="Bove J.M."/>
            <person name="Briones M.R."/>
            <person name="Bueno M.R."/>
            <person name="Camargo A.A."/>
            <person name="Camargo L.E."/>
            <person name="Carraro D.M."/>
            <person name="Carrer H."/>
            <person name="Colauto N.B."/>
            <person name="Colombo C."/>
            <person name="Costa F.F."/>
            <person name="Costa M.C."/>
            <person name="Costa-Neto C.M."/>
            <person name="Coutinho L.L."/>
            <person name="Cristofani M."/>
            <person name="Dias-Neto E."/>
            <person name="Docena C."/>
            <person name="El-Dorry H."/>
            <person name="Facincani A.P."/>
            <person name="Ferreira A.J."/>
            <person name="Ferreira V.C."/>
            <person name="Ferro J.A."/>
            <person name="Fraga J.S."/>
            <person name="Franca S.C."/>
            <person name="Franco M.C."/>
            <person name="Frohme M."/>
            <person name="Furlan L.R."/>
            <person name="Garnier M."/>
            <person name="Goldman G.H."/>
            <person name="Goldman M.H."/>
            <person name="Gomes S.L."/>
            <person name="Gruber A."/>
            <person name="Ho P.L."/>
            <person name="Hoheisel J.D."/>
            <person name="Junqueira M.L."/>
            <person name="Kemper E.L."/>
            <person name="Kitajima J.P."/>
            <person name="Krieger J.E."/>
            <person name="Kuramae E.E."/>
            <person name="Laigret F."/>
            <person name="Lambais M.R."/>
            <person name="Leite L.C."/>
            <person name="Lemos E.G."/>
            <person name="Lemos M.V."/>
            <person name="Lopes S.A."/>
            <person name="Lopes C.R."/>
            <person name="Machado J.A."/>
            <person name="Machado M.A."/>
            <person name="Madeira A.M."/>
            <person name="Madeira H.M."/>
            <person name="Marino C.L."/>
            <person name="Marques M.V."/>
            <person name="Martins E.A."/>
            <person name="Martins E.M."/>
            <person name="Matsukuma A.Y."/>
            <person name="Menck C.F."/>
            <person name="Miracca E.C."/>
            <person name="Miyaki C.Y."/>
            <person name="Monteriro-Vitorello C.B."/>
            <person name="Moon D.H."/>
            <person name="Nagai M.A."/>
            <person name="Nascimento A.L."/>
            <person name="Netto L.E."/>
            <person name="Nhani A.Jr."/>
            <person name="Nobrega F.G."/>
            <person name="Nunes L.R."/>
            <person name="Oliveira M.A."/>
            <person name="de Oliveira M.C."/>
            <person name="de Oliveira R.C."/>
            <person name="Palmieri D.A."/>
            <person name="Paris A."/>
            <person name="Peixoto B.R."/>
            <person name="Pereira G.A."/>
            <person name="Pereira H.A.Jr."/>
            <person name="Pesquero J.B."/>
            <person name="Quaggio R.B."/>
            <person name="Roberto P.G."/>
            <person name="Rodrigues V."/>
            <person name="de M Rosa A.J."/>
            <person name="de Rosa V.E.Jr."/>
            <person name="de Sa R.G."/>
            <person name="Santelli R.V."/>
            <person name="Sawasaki H.E."/>
            <person name="da Silva A.C."/>
            <person name="da Silva A.M."/>
            <person name="da Silva F.R."/>
            <person name="da Silva W.A.Jr."/>
            <person name="da Silveira J.F."/>
            <person name="Silvestri M.L."/>
            <person name="Siqueira W.J."/>
            <person name="de Souza A.A."/>
            <person name="de Souza A.P."/>
            <person name="Terenzi M.F."/>
            <person name="Truffi D."/>
            <person name="Tsai S.M."/>
            <person name="Tsuhako M.H."/>
            <person name="Vallada H."/>
            <person name="Van Sluys M.A."/>
            <person name="Verjovski-Almeida S."/>
            <person name="Vettore A.L."/>
            <person name="Zago M.A."/>
            <person name="Zatz M."/>
            <person name="Meidanis J."/>
            <person name="Setubal J.C."/>
        </authorList>
    </citation>
    <scope>NUCLEOTIDE SEQUENCE [LARGE SCALE GENOMIC DNA]</scope>
    <source>
        <strain evidence="1 2">9a5c</strain>
    </source>
</reference>
<evidence type="ECO:0000313" key="1">
    <source>
        <dbReference type="EMBL" id="AAF83725.1"/>
    </source>
</evidence>
<dbReference type="STRING" id="160492.XF_0915"/>
<protein>
    <submittedName>
        <fullName evidence="1">Uncharacterized protein</fullName>
    </submittedName>
</protein>
<dbReference type="HOGENOM" id="CLU_2170104_0_0_6"/>
<organism evidence="1 2">
    <name type="scientific">Xylella fastidiosa (strain 9a5c)</name>
    <dbReference type="NCBI Taxonomy" id="160492"/>
    <lineage>
        <taxon>Bacteria</taxon>
        <taxon>Pseudomonadati</taxon>
        <taxon>Pseudomonadota</taxon>
        <taxon>Gammaproteobacteria</taxon>
        <taxon>Lysobacterales</taxon>
        <taxon>Lysobacteraceae</taxon>
        <taxon>Xylella</taxon>
    </lineage>
</organism>
<name>Q9PEW3_XYLFA</name>
<dbReference type="Proteomes" id="UP000000812">
    <property type="component" value="Chromosome"/>
</dbReference>
<evidence type="ECO:0000313" key="2">
    <source>
        <dbReference type="Proteomes" id="UP000000812"/>
    </source>
</evidence>
<dbReference type="PIR" id="E82745">
    <property type="entry name" value="E82745"/>
</dbReference>
<gene>
    <name evidence="1" type="ordered locus">XF_0915</name>
</gene>
<dbReference type="EMBL" id="AE003849">
    <property type="protein sequence ID" value="AAF83725.1"/>
    <property type="molecule type" value="Genomic_DNA"/>
</dbReference>
<dbReference type="AlphaFoldDB" id="Q9PEW3"/>
<accession>Q9PEW3</accession>
<dbReference type="KEGG" id="xfa:XF_0915"/>